<dbReference type="SUPFAM" id="SSF56219">
    <property type="entry name" value="DNase I-like"/>
    <property type="match status" value="1"/>
</dbReference>
<evidence type="ECO:0000256" key="8">
    <source>
        <dbReference type="ARBA" id="ARBA00023204"/>
    </source>
</evidence>
<evidence type="ECO:0000256" key="7">
    <source>
        <dbReference type="ARBA" id="ARBA00022842"/>
    </source>
</evidence>
<feature type="active site" evidence="9">
    <location>
        <position position="142"/>
    </location>
</feature>
<feature type="coiled-coil region" evidence="12">
    <location>
        <begin position="40"/>
        <end position="70"/>
    </location>
</feature>
<keyword evidence="6" id="KW-0378">Hydrolase</keyword>
<feature type="domain" description="Endonuclease/exonuclease/phosphatase" evidence="13">
    <location>
        <begin position="33"/>
        <end position="262"/>
    </location>
</feature>
<accession>A0A3B1K8B0</accession>
<evidence type="ECO:0000313" key="15">
    <source>
        <dbReference type="Proteomes" id="UP000018467"/>
    </source>
</evidence>
<protein>
    <recommendedName>
        <fullName evidence="3">exodeoxyribonuclease III</fullName>
        <ecNumber evidence="3">3.1.11.2</ecNumber>
    </recommendedName>
</protein>
<feature type="binding site" evidence="10">
    <location>
        <position position="173"/>
    </location>
    <ligand>
        <name>Mg(2+)</name>
        <dbReference type="ChEBI" id="CHEBI:18420"/>
        <label>1</label>
    </ligand>
</feature>
<keyword evidence="5" id="KW-0227">DNA damage</keyword>
<reference evidence="14" key="4">
    <citation type="submission" date="2025-09" db="UniProtKB">
        <authorList>
            <consortium name="Ensembl"/>
        </authorList>
    </citation>
    <scope>IDENTIFICATION</scope>
</reference>
<sequence>MKILPVEIITFFVFAEFPSTTMSSETRQQLCFVSWNTCGIQKTKKKRNKILDLLEELNNVRAEIVFIQETHVGPKSHKNVPFTFKGWEVFFTVYSPRSKGVAILIRNDVEFEYICHDEDHSGSYIVLFCRLYGELYTLVNVYHHQEERTLLGRLKEYLQETAEGVLVVGGDFNAVLDPNFDRLSSASHAGQSALRHILEDFTSSLNLRDIWAELHPRDIDFTRREGGSNSRLDMFFMPEDTRERVQSCKIYKTSQQKKISDHDPVVLTLLRTQQQTDNKIPNVASMLLEFGYDGKPHRKPENISGAEILSAIKSFTESGIIRPDELTVDDYKLFRCPMTEILKINYNLMLKSKFVPSLFKQTIRTQNQRTFNVDYLIFSLILARRLKVFITPSFKRQKKPNLDLSLWVNFAGYPKKIKIKWSFLERCLTSLKNIYPPPPRDFRILESLLPEDSSGEFRYLRQGCYLTNPILTLVLMQLKKLIVRKYDMASVCHFRKALFIQTEGNRFSKILALVTQFRRDCGIKLQITLKNGIYA</sequence>
<evidence type="ECO:0000256" key="10">
    <source>
        <dbReference type="PIRSR" id="PIRSR604808-2"/>
    </source>
</evidence>
<dbReference type="GO" id="GO:0006284">
    <property type="term" value="P:base-excision repair"/>
    <property type="evidence" value="ECO:0007669"/>
    <property type="project" value="TreeGrafter"/>
</dbReference>
<dbReference type="GO" id="GO:0008081">
    <property type="term" value="F:phosphoric diester hydrolase activity"/>
    <property type="evidence" value="ECO:0007669"/>
    <property type="project" value="TreeGrafter"/>
</dbReference>
<dbReference type="GeneTree" id="ENSGT01120000272122"/>
<dbReference type="GO" id="GO:0005634">
    <property type="term" value="C:nucleus"/>
    <property type="evidence" value="ECO:0007669"/>
    <property type="project" value="TreeGrafter"/>
</dbReference>
<dbReference type="PANTHER" id="PTHR22748:SF26">
    <property type="entry name" value="ENDONUCLEASE_EXONUCLEASE_PHOSPHATASE DOMAIN-CONTAINING PROTEIN"/>
    <property type="match status" value="1"/>
</dbReference>
<evidence type="ECO:0000256" key="11">
    <source>
        <dbReference type="PIRSR" id="PIRSR604808-3"/>
    </source>
</evidence>
<name>A0A3B1K8B0_ASTMX</name>
<dbReference type="InterPro" id="IPR036691">
    <property type="entry name" value="Endo/exonu/phosph_ase_sf"/>
</dbReference>
<feature type="site" description="Interaction with DNA substrate" evidence="11">
    <location>
        <position position="262"/>
    </location>
</feature>
<keyword evidence="10" id="KW-0464">Manganese</keyword>
<keyword evidence="7 10" id="KW-0460">Magnesium</keyword>
<dbReference type="Gene3D" id="3.60.10.10">
    <property type="entry name" value="Endonuclease/exonuclease/phosphatase"/>
    <property type="match status" value="1"/>
</dbReference>
<evidence type="ECO:0000256" key="3">
    <source>
        <dbReference type="ARBA" id="ARBA00012115"/>
    </source>
</evidence>
<dbReference type="InterPro" id="IPR004808">
    <property type="entry name" value="AP_endonuc_1"/>
</dbReference>
<keyword evidence="12" id="KW-0175">Coiled coil</keyword>
<evidence type="ECO:0000313" key="14">
    <source>
        <dbReference type="Ensembl" id="ENSAMXP00000050698.1"/>
    </source>
</evidence>
<reference evidence="14" key="3">
    <citation type="submission" date="2025-08" db="UniProtKB">
        <authorList>
            <consortium name="Ensembl"/>
        </authorList>
    </citation>
    <scope>IDENTIFICATION</scope>
</reference>
<dbReference type="Proteomes" id="UP000018467">
    <property type="component" value="Unassembled WGS sequence"/>
</dbReference>
<proteinExistence type="inferred from homology"/>
<evidence type="ECO:0000256" key="9">
    <source>
        <dbReference type="PIRSR" id="PIRSR604808-1"/>
    </source>
</evidence>
<dbReference type="Bgee" id="ENSAMXG00000032864">
    <property type="expression patterns" value="Expressed in zone of skin and 6 other cell types or tissues"/>
</dbReference>
<feature type="binding site" evidence="10">
    <location>
        <position position="36"/>
    </location>
    <ligand>
        <name>Mg(2+)</name>
        <dbReference type="ChEBI" id="CHEBI:18420"/>
        <label>1</label>
    </ligand>
</feature>
<evidence type="ECO:0000256" key="5">
    <source>
        <dbReference type="ARBA" id="ARBA00022763"/>
    </source>
</evidence>
<feature type="site" description="Important for catalytic activity" evidence="11">
    <location>
        <position position="233"/>
    </location>
</feature>
<keyword evidence="8" id="KW-0234">DNA repair</keyword>
<reference evidence="15" key="2">
    <citation type="journal article" date="2014" name="Nat. Commun.">
        <title>The cavefish genome reveals candidate genes for eye loss.</title>
        <authorList>
            <person name="McGaugh S.E."/>
            <person name="Gross J.B."/>
            <person name="Aken B."/>
            <person name="Blin M."/>
            <person name="Borowsky R."/>
            <person name="Chalopin D."/>
            <person name="Hinaux H."/>
            <person name="Jeffery W.R."/>
            <person name="Keene A."/>
            <person name="Ma L."/>
            <person name="Minx P."/>
            <person name="Murphy D."/>
            <person name="O'Quin K.E."/>
            <person name="Retaux S."/>
            <person name="Rohner N."/>
            <person name="Searle S.M."/>
            <person name="Stahl B.A."/>
            <person name="Tabin C."/>
            <person name="Volff J.N."/>
            <person name="Yoshizawa M."/>
            <person name="Warren W.C."/>
        </authorList>
    </citation>
    <scope>NUCLEOTIDE SEQUENCE [LARGE SCALE GENOMIC DNA]</scope>
    <source>
        <strain evidence="15">female</strain>
    </source>
</reference>
<evidence type="ECO:0000256" key="12">
    <source>
        <dbReference type="SAM" id="Coils"/>
    </source>
</evidence>
<evidence type="ECO:0000256" key="2">
    <source>
        <dbReference type="ARBA" id="ARBA00007092"/>
    </source>
</evidence>
<dbReference type="GO" id="GO:0008311">
    <property type="term" value="F:double-stranded DNA 3'-5' DNA exonuclease activity"/>
    <property type="evidence" value="ECO:0007669"/>
    <property type="project" value="UniProtKB-EC"/>
</dbReference>
<dbReference type="Pfam" id="PF03372">
    <property type="entry name" value="Exo_endo_phos"/>
    <property type="match status" value="1"/>
</dbReference>
<evidence type="ECO:0000256" key="1">
    <source>
        <dbReference type="ARBA" id="ARBA00000493"/>
    </source>
</evidence>
<evidence type="ECO:0000259" key="13">
    <source>
        <dbReference type="Pfam" id="PF03372"/>
    </source>
</evidence>
<comment type="cofactor">
    <cofactor evidence="10">
        <name>Mg(2+)</name>
        <dbReference type="ChEBI" id="CHEBI:18420"/>
    </cofactor>
    <cofactor evidence="10">
        <name>Mn(2+)</name>
        <dbReference type="ChEBI" id="CHEBI:29035"/>
    </cofactor>
    <text evidence="10">Probably binds two magnesium or manganese ions per subunit.</text>
</comment>
<dbReference type="EC" id="3.1.11.2" evidence="3"/>
<dbReference type="Ensembl" id="ENSAMXT00000035892.1">
    <property type="protein sequence ID" value="ENSAMXP00000050698.1"/>
    <property type="gene ID" value="ENSAMXG00000032864.1"/>
</dbReference>
<dbReference type="InterPro" id="IPR005135">
    <property type="entry name" value="Endo/exonuclease/phosphatase"/>
</dbReference>
<dbReference type="GO" id="GO:0003906">
    <property type="term" value="F:DNA-(apurinic or apyrimidinic site) endonuclease activity"/>
    <property type="evidence" value="ECO:0007669"/>
    <property type="project" value="TreeGrafter"/>
</dbReference>
<feature type="site" description="Transition state stabilizer" evidence="11">
    <location>
        <position position="173"/>
    </location>
</feature>
<dbReference type="PANTHER" id="PTHR22748">
    <property type="entry name" value="AP ENDONUCLEASE"/>
    <property type="match status" value="1"/>
</dbReference>
<feature type="active site" description="Proton acceptor" evidence="9">
    <location>
        <position position="262"/>
    </location>
</feature>
<evidence type="ECO:0000256" key="4">
    <source>
        <dbReference type="ARBA" id="ARBA00022723"/>
    </source>
</evidence>
<keyword evidence="4 10" id="KW-0479">Metal-binding</keyword>
<comment type="similarity">
    <text evidence="2">Belongs to the DNA repair enzymes AP/ExoA family.</text>
</comment>
<dbReference type="AlphaFoldDB" id="A0A3B1K8B0"/>
<feature type="binding site" evidence="10">
    <location>
        <position position="171"/>
    </location>
    <ligand>
        <name>Mg(2+)</name>
        <dbReference type="ChEBI" id="CHEBI:18420"/>
        <label>1</label>
    </ligand>
</feature>
<feature type="binding site" evidence="10">
    <location>
        <position position="69"/>
    </location>
    <ligand>
        <name>Mg(2+)</name>
        <dbReference type="ChEBI" id="CHEBI:18420"/>
        <label>1</label>
    </ligand>
</feature>
<dbReference type="STRING" id="7994.ENSAMXP00000050698"/>
<feature type="binding site" evidence="10">
    <location>
        <position position="261"/>
    </location>
    <ligand>
        <name>Mg(2+)</name>
        <dbReference type="ChEBI" id="CHEBI:18420"/>
        <label>1</label>
    </ligand>
</feature>
<reference evidence="15" key="1">
    <citation type="submission" date="2013-03" db="EMBL/GenBank/DDBJ databases">
        <authorList>
            <person name="Jeffery W."/>
            <person name="Warren W."/>
            <person name="Wilson R.K."/>
        </authorList>
    </citation>
    <scope>NUCLEOTIDE SEQUENCE</scope>
    <source>
        <strain evidence="15">female</strain>
    </source>
</reference>
<organism evidence="14 15">
    <name type="scientific">Astyanax mexicanus</name>
    <name type="common">Blind cave fish</name>
    <name type="synonym">Astyanax fasciatus mexicanus</name>
    <dbReference type="NCBI Taxonomy" id="7994"/>
    <lineage>
        <taxon>Eukaryota</taxon>
        <taxon>Metazoa</taxon>
        <taxon>Chordata</taxon>
        <taxon>Craniata</taxon>
        <taxon>Vertebrata</taxon>
        <taxon>Euteleostomi</taxon>
        <taxon>Actinopterygii</taxon>
        <taxon>Neopterygii</taxon>
        <taxon>Teleostei</taxon>
        <taxon>Ostariophysi</taxon>
        <taxon>Characiformes</taxon>
        <taxon>Characoidei</taxon>
        <taxon>Acestrorhamphidae</taxon>
        <taxon>Acestrorhamphinae</taxon>
        <taxon>Astyanax</taxon>
    </lineage>
</organism>
<keyword evidence="15" id="KW-1185">Reference proteome</keyword>
<comment type="catalytic activity">
    <reaction evidence="1">
        <text>Exonucleolytic cleavage in the 3'- to 5'-direction to yield nucleoside 5'-phosphates.</text>
        <dbReference type="EC" id="3.1.11.2"/>
    </reaction>
</comment>
<dbReference type="GO" id="GO:0046872">
    <property type="term" value="F:metal ion binding"/>
    <property type="evidence" value="ECO:0007669"/>
    <property type="project" value="UniProtKB-KW"/>
</dbReference>
<dbReference type="InParanoid" id="A0A3B1K8B0"/>
<feature type="active site" evidence="9">
    <location>
        <position position="171"/>
    </location>
</feature>
<evidence type="ECO:0000256" key="6">
    <source>
        <dbReference type="ARBA" id="ARBA00022801"/>
    </source>
</evidence>
<feature type="binding site" evidence="10">
    <location>
        <position position="262"/>
    </location>
    <ligand>
        <name>Mg(2+)</name>
        <dbReference type="ChEBI" id="CHEBI:18420"/>
        <label>1</label>
    </ligand>
</feature>
<dbReference type="CDD" id="cd09076">
    <property type="entry name" value="L1-EN"/>
    <property type="match status" value="1"/>
</dbReference>